<dbReference type="SMART" id="SM00164">
    <property type="entry name" value="TBC"/>
    <property type="match status" value="1"/>
</dbReference>
<keyword evidence="5" id="KW-1185">Reference proteome</keyword>
<protein>
    <recommendedName>
        <fullName evidence="3">Rab-GAP TBC domain-containing protein</fullName>
    </recommendedName>
</protein>
<evidence type="ECO:0000313" key="5">
    <source>
        <dbReference type="Proteomes" id="UP001059596"/>
    </source>
</evidence>
<feature type="domain" description="Rab-GAP TBC" evidence="3">
    <location>
        <begin position="566"/>
        <end position="803"/>
    </location>
</feature>
<feature type="transmembrane region" description="Helical" evidence="2">
    <location>
        <begin position="555"/>
        <end position="574"/>
    </location>
</feature>
<evidence type="ECO:0000256" key="2">
    <source>
        <dbReference type="SAM" id="Phobius"/>
    </source>
</evidence>
<dbReference type="InterPro" id="IPR050302">
    <property type="entry name" value="Rab_GAP_TBC_domain"/>
</dbReference>
<dbReference type="PANTHER" id="PTHR47219:SF4">
    <property type="entry name" value="TBC1 DOMAIN FAMILY MEMBER 10A"/>
    <property type="match status" value="1"/>
</dbReference>
<dbReference type="Gene3D" id="1.10.8.270">
    <property type="entry name" value="putative rabgap domain of human tbc1 domain family member 14 like domains"/>
    <property type="match status" value="1"/>
</dbReference>
<comment type="caution">
    <text evidence="4">The sequence shown here is derived from an EMBL/GenBank/DDBJ whole genome shotgun (WGS) entry which is preliminary data.</text>
</comment>
<feature type="region of interest" description="Disordered" evidence="1">
    <location>
        <begin position="873"/>
        <end position="901"/>
    </location>
</feature>
<organism evidence="4 5">
    <name type="scientific">Drosophila gunungcola</name>
    <name type="common">fruit fly</name>
    <dbReference type="NCBI Taxonomy" id="103775"/>
    <lineage>
        <taxon>Eukaryota</taxon>
        <taxon>Metazoa</taxon>
        <taxon>Ecdysozoa</taxon>
        <taxon>Arthropoda</taxon>
        <taxon>Hexapoda</taxon>
        <taxon>Insecta</taxon>
        <taxon>Pterygota</taxon>
        <taxon>Neoptera</taxon>
        <taxon>Endopterygota</taxon>
        <taxon>Diptera</taxon>
        <taxon>Brachycera</taxon>
        <taxon>Muscomorpha</taxon>
        <taxon>Ephydroidea</taxon>
        <taxon>Drosophilidae</taxon>
        <taxon>Drosophila</taxon>
        <taxon>Sophophora</taxon>
    </lineage>
</organism>
<dbReference type="EMBL" id="JAMKOV010000001">
    <property type="protein sequence ID" value="KAI8044911.1"/>
    <property type="molecule type" value="Genomic_DNA"/>
</dbReference>
<name>A0A9P9YXI8_9MUSC</name>
<feature type="transmembrane region" description="Helical" evidence="2">
    <location>
        <begin position="400"/>
        <end position="418"/>
    </location>
</feature>
<feature type="non-terminal residue" evidence="4">
    <location>
        <position position="1"/>
    </location>
</feature>
<dbReference type="Proteomes" id="UP001059596">
    <property type="component" value="Chromosome 3R"/>
</dbReference>
<dbReference type="PANTHER" id="PTHR47219">
    <property type="entry name" value="RAB GTPASE-ACTIVATING PROTEIN 1-LIKE"/>
    <property type="match status" value="1"/>
</dbReference>
<dbReference type="FunFam" id="1.10.472.80:FF:000008">
    <property type="entry name" value="TBC1 domain family member 10A"/>
    <property type="match status" value="1"/>
</dbReference>
<accession>A0A9P9YXI8</accession>
<feature type="transmembrane region" description="Helical" evidence="2">
    <location>
        <begin position="453"/>
        <end position="472"/>
    </location>
</feature>
<reference evidence="4" key="1">
    <citation type="journal article" date="2023" name="Genome Biol. Evol.">
        <title>Long-read-based Genome Assembly of Drosophila gunungcola Reveals Fewer Chemosensory Genes in Flower-breeding Species.</title>
        <authorList>
            <person name="Negi A."/>
            <person name="Liao B.Y."/>
            <person name="Yeh S.D."/>
        </authorList>
    </citation>
    <scope>NUCLEOTIDE SEQUENCE</scope>
    <source>
        <strain evidence="4">Sukarami</strain>
    </source>
</reference>
<keyword evidence="2" id="KW-0812">Transmembrane</keyword>
<dbReference type="InterPro" id="IPR000195">
    <property type="entry name" value="Rab-GAP-TBC_dom"/>
</dbReference>
<dbReference type="Pfam" id="PF00566">
    <property type="entry name" value="RabGAP-TBC"/>
    <property type="match status" value="1"/>
</dbReference>
<evidence type="ECO:0000259" key="3">
    <source>
        <dbReference type="PROSITE" id="PS50086"/>
    </source>
</evidence>
<evidence type="ECO:0000313" key="4">
    <source>
        <dbReference type="EMBL" id="KAI8044911.1"/>
    </source>
</evidence>
<evidence type="ECO:0000256" key="1">
    <source>
        <dbReference type="SAM" id="MobiDB-lite"/>
    </source>
</evidence>
<dbReference type="Gene3D" id="1.10.472.80">
    <property type="entry name" value="Ypt/Rab-GAP domain of gyp1p, domain 3"/>
    <property type="match status" value="1"/>
</dbReference>
<proteinExistence type="predicted"/>
<keyword evidence="2" id="KW-0472">Membrane</keyword>
<dbReference type="AlphaFoldDB" id="A0A9P9YXI8"/>
<feature type="transmembrane region" description="Helical" evidence="2">
    <location>
        <begin position="524"/>
        <end position="543"/>
    </location>
</feature>
<gene>
    <name evidence="4" type="ORF">M5D96_001087</name>
</gene>
<feature type="transmembrane region" description="Helical" evidence="2">
    <location>
        <begin position="478"/>
        <end position="503"/>
    </location>
</feature>
<sequence>KLEPLKEPPPADRLVVLVRDGLSAQTFLANRCRNVPLLRDLFVHQGLVGISRPETTTYHPMSPYVSLFSGLNEDAALVAHMEDSVCRSVERFLNGAPQHLLNSTGVIFFVHMSGVEPSCESLQLIQENVWKLYQRFEKSFPDQRTAYLFTSSLGDPQIKSDCSLAVESPFFLWGSGVAHVKSLPGRSFVANDTGYRLPLHVLNPPHLTALMSALLGLSPPVNSRGMLPRGMLNSSANAMLTNAKQLLAQARRLRELHPKSMPAFWLDFHMMDSFLRTAEALKRQHRFKALLEYSCNFMPVVIKAVDYFKDSYPVGRKCRNHMEIQEVSSAKRLAFLRGLHRLLTGLLVIYMLLERIPWLVQAILLMPSLYWRLTLKIVGERPKKVGWKSLTSDAFRKRGLQFYLWLLLLMGLTCVAALPESLGCSQPRALMFSILLTLLRPLACGVYFNLQTWLSNILVLLAAFEFILRRNMQASDLAFFNLGTLYALTCTSYEAVVIQMLGMELQLGLRMKLERNEEMGAKTAAHYILVLLLISSAMSLILLHRLTGVGPWREILGRFAEFAVVQVFPLIWLLMWRLAQLKVGCKWMSQLPERVTYTVAAVGELALAMATAQRSLDTISLCSTVSSCPDRNGFYGGFQRSDKPKEPLSKAQIIAREKKWLYMIDNWSIYMSKNYKKVGQIELFNVLKAYSIYNPKVGFCQAQAPIAAFLLMHLPAEDAFWVFVSVCDVYLQDYFIPGLEVIQNDAGILEGLLKKTCPPVYRHLQKHKVEPLLYMTDWFLCAMTRTLPWETLLRVWDCFLAEGIRVIFKVALVIIGASLSRHKVRKTCTGLCETLAVLRSPEEHIVEEEFIINNMMRLNLRVEDFQIEHTRQKARRAKQKAQQEAESSGSGNGHRRNMPTL</sequence>
<dbReference type="GO" id="GO:0031267">
    <property type="term" value="F:small GTPase binding"/>
    <property type="evidence" value="ECO:0007669"/>
    <property type="project" value="TreeGrafter"/>
</dbReference>
<keyword evidence="2" id="KW-1133">Transmembrane helix</keyword>
<dbReference type="PROSITE" id="PS50086">
    <property type="entry name" value="TBC_RABGAP"/>
    <property type="match status" value="1"/>
</dbReference>
<dbReference type="InterPro" id="IPR035969">
    <property type="entry name" value="Rab-GAP_TBC_sf"/>
</dbReference>
<dbReference type="SUPFAM" id="SSF47923">
    <property type="entry name" value="Ypt/Rab-GAP domain of gyp1p"/>
    <property type="match status" value="2"/>
</dbReference>
<feature type="transmembrane region" description="Helical" evidence="2">
    <location>
        <begin position="359"/>
        <end position="379"/>
    </location>
</feature>
<dbReference type="GO" id="GO:0005096">
    <property type="term" value="F:GTPase activator activity"/>
    <property type="evidence" value="ECO:0007669"/>
    <property type="project" value="TreeGrafter"/>
</dbReference>